<keyword evidence="1" id="KW-0732">Signal</keyword>
<feature type="domain" description="WxL" evidence="2">
    <location>
        <begin position="35"/>
        <end position="191"/>
    </location>
</feature>
<keyword evidence="4" id="KW-1185">Reference proteome</keyword>
<dbReference type="OrthoDB" id="2356942at2"/>
<dbReference type="Proteomes" id="UP000292886">
    <property type="component" value="Chromosome"/>
</dbReference>
<protein>
    <recommendedName>
        <fullName evidence="2">WxL domain-containing protein</fullName>
    </recommendedName>
</protein>
<evidence type="ECO:0000256" key="1">
    <source>
        <dbReference type="SAM" id="SignalP"/>
    </source>
</evidence>
<accession>A0A4P6YTM8</accession>
<dbReference type="KEGG" id="wei:EQG49_06405"/>
<organism evidence="3 4">
    <name type="scientific">Periweissella cryptocerci</name>
    <dbReference type="NCBI Taxonomy" id="2506420"/>
    <lineage>
        <taxon>Bacteria</taxon>
        <taxon>Bacillati</taxon>
        <taxon>Bacillota</taxon>
        <taxon>Bacilli</taxon>
        <taxon>Lactobacillales</taxon>
        <taxon>Lactobacillaceae</taxon>
        <taxon>Periweissella</taxon>
    </lineage>
</organism>
<evidence type="ECO:0000259" key="2">
    <source>
        <dbReference type="Pfam" id="PF13731"/>
    </source>
</evidence>
<dbReference type="EMBL" id="CP037940">
    <property type="protein sequence ID" value="QBO36114.1"/>
    <property type="molecule type" value="Genomic_DNA"/>
</dbReference>
<name>A0A4P6YTM8_9LACO</name>
<dbReference type="AlphaFoldDB" id="A0A4P6YTM8"/>
<dbReference type="Pfam" id="PF13731">
    <property type="entry name" value="WxL"/>
    <property type="match status" value="1"/>
</dbReference>
<dbReference type="InterPro" id="IPR027994">
    <property type="entry name" value="WxL_dom"/>
</dbReference>
<evidence type="ECO:0000313" key="4">
    <source>
        <dbReference type="Proteomes" id="UP000292886"/>
    </source>
</evidence>
<evidence type="ECO:0000313" key="3">
    <source>
        <dbReference type="EMBL" id="QBO36114.1"/>
    </source>
</evidence>
<feature type="chain" id="PRO_5020298198" description="WxL domain-containing protein" evidence="1">
    <location>
        <begin position="26"/>
        <end position="198"/>
    </location>
</feature>
<reference evidence="4" key="1">
    <citation type="submission" date="2019-03" db="EMBL/GenBank/DDBJ databases">
        <title>Weissella sp. 26KH-42 Genome sequencing.</title>
        <authorList>
            <person name="Heo J."/>
            <person name="Kim S.-J."/>
            <person name="Kim J.-S."/>
            <person name="Hong S.-B."/>
            <person name="Kwon S.-W."/>
        </authorList>
    </citation>
    <scope>NUCLEOTIDE SEQUENCE [LARGE SCALE GENOMIC DNA]</scope>
    <source>
        <strain evidence="4">26KH-42</strain>
    </source>
</reference>
<proteinExistence type="predicted"/>
<feature type="signal peptide" evidence="1">
    <location>
        <begin position="1"/>
        <end position="25"/>
    </location>
</feature>
<sequence length="198" mass="20306">MKKIIVTGMMALLALLIFPATGAFAATEDLSQQINPETPVTASVGFRGGNLTLNGVSSIDFGADNAISLDAHKLAAKEPLSATVTDLTGSEEGWTLTLSQSGQLVQGADISIASGIVGTETLEKVAASKTSAIAQLATTGDASVLVPNTDNKQTGEYHVSVPADDINLNIPANAAQTTGTHTTKLTWNLTQGALDSLK</sequence>
<gene>
    <name evidence="3" type="ORF">EQG49_06405</name>
</gene>
<dbReference type="RefSeq" id="WP_133363192.1">
    <property type="nucleotide sequence ID" value="NZ_CP037940.1"/>
</dbReference>